<name>A0A0B7KJZ3_BIOOC</name>
<gene>
    <name evidence="10" type="ORF">BN869_000013996_1</name>
</gene>
<feature type="compositionally biased region" description="Polar residues" evidence="8">
    <location>
        <begin position="76"/>
        <end position="92"/>
    </location>
</feature>
<keyword evidence="7" id="KW-0539">Nucleus</keyword>
<dbReference type="InterPro" id="IPR001138">
    <property type="entry name" value="Zn2Cys6_DnaBD"/>
</dbReference>
<evidence type="ECO:0000256" key="4">
    <source>
        <dbReference type="ARBA" id="ARBA00023015"/>
    </source>
</evidence>
<evidence type="ECO:0000313" key="10">
    <source>
        <dbReference type="EMBL" id="CEO57938.1"/>
    </source>
</evidence>
<dbReference type="EMBL" id="CDPU01000189">
    <property type="protein sequence ID" value="CEO57938.1"/>
    <property type="molecule type" value="Genomic_DNA"/>
</dbReference>
<feature type="region of interest" description="Disordered" evidence="8">
    <location>
        <begin position="50"/>
        <end position="102"/>
    </location>
</feature>
<keyword evidence="5" id="KW-0238">DNA-binding</keyword>
<dbReference type="PANTHER" id="PTHR31668:SF18">
    <property type="entry name" value="MALTOSE FERMENTATION REGULATORY PROTEIN MAL13-RELATED"/>
    <property type="match status" value="1"/>
</dbReference>
<comment type="subcellular location">
    <subcellularLocation>
        <location evidence="1">Nucleus</location>
    </subcellularLocation>
</comment>
<dbReference type="Gene3D" id="4.10.240.10">
    <property type="entry name" value="Zn(2)-C6 fungal-type DNA-binding domain"/>
    <property type="match status" value="1"/>
</dbReference>
<dbReference type="GO" id="GO:0003677">
    <property type="term" value="F:DNA binding"/>
    <property type="evidence" value="ECO:0007669"/>
    <property type="project" value="UniProtKB-KW"/>
</dbReference>
<dbReference type="Pfam" id="PF00172">
    <property type="entry name" value="Zn_clus"/>
    <property type="match status" value="1"/>
</dbReference>
<dbReference type="Pfam" id="PF04082">
    <property type="entry name" value="Fungal_trans"/>
    <property type="match status" value="1"/>
</dbReference>
<keyword evidence="4" id="KW-0805">Transcription regulation</keyword>
<dbReference type="SUPFAM" id="SSF57701">
    <property type="entry name" value="Zn2/Cys6 DNA-binding domain"/>
    <property type="match status" value="1"/>
</dbReference>
<evidence type="ECO:0000256" key="3">
    <source>
        <dbReference type="ARBA" id="ARBA00022833"/>
    </source>
</evidence>
<dbReference type="PANTHER" id="PTHR31668">
    <property type="entry name" value="GLUCOSE TRANSPORT TRANSCRIPTION REGULATOR RGT1-RELATED-RELATED"/>
    <property type="match status" value="1"/>
</dbReference>
<feature type="domain" description="Zn(2)-C6 fungal-type" evidence="9">
    <location>
        <begin position="22"/>
        <end position="51"/>
    </location>
</feature>
<dbReference type="InterPro" id="IPR050797">
    <property type="entry name" value="Carb_Metab_Trans_Reg"/>
</dbReference>
<dbReference type="GO" id="GO:0000981">
    <property type="term" value="F:DNA-binding transcription factor activity, RNA polymerase II-specific"/>
    <property type="evidence" value="ECO:0007669"/>
    <property type="project" value="InterPro"/>
</dbReference>
<keyword evidence="2" id="KW-0479">Metal-binding</keyword>
<dbReference type="GO" id="GO:0006351">
    <property type="term" value="P:DNA-templated transcription"/>
    <property type="evidence" value="ECO:0007669"/>
    <property type="project" value="InterPro"/>
</dbReference>
<evidence type="ECO:0000256" key="7">
    <source>
        <dbReference type="ARBA" id="ARBA00023242"/>
    </source>
</evidence>
<accession>A0A0B7KJZ3</accession>
<evidence type="ECO:0000256" key="1">
    <source>
        <dbReference type="ARBA" id="ARBA00004123"/>
    </source>
</evidence>
<dbReference type="SMART" id="SM00906">
    <property type="entry name" value="Fungal_trans"/>
    <property type="match status" value="1"/>
</dbReference>
<dbReference type="PROSITE" id="PS00463">
    <property type="entry name" value="ZN2_CY6_FUNGAL_1"/>
    <property type="match status" value="1"/>
</dbReference>
<proteinExistence type="predicted"/>
<dbReference type="GO" id="GO:0008270">
    <property type="term" value="F:zinc ion binding"/>
    <property type="evidence" value="ECO:0007669"/>
    <property type="project" value="InterPro"/>
</dbReference>
<dbReference type="InterPro" id="IPR036864">
    <property type="entry name" value="Zn2-C6_fun-type_DNA-bd_sf"/>
</dbReference>
<reference evidence="10" key="1">
    <citation type="submission" date="2015-01" db="EMBL/GenBank/DDBJ databases">
        <authorList>
            <person name="Durling Mikael"/>
        </authorList>
    </citation>
    <scope>NUCLEOTIDE SEQUENCE</scope>
</reference>
<keyword evidence="3" id="KW-0862">Zinc</keyword>
<organism evidence="10">
    <name type="scientific">Bionectria ochroleuca</name>
    <name type="common">Gliocladium roseum</name>
    <dbReference type="NCBI Taxonomy" id="29856"/>
    <lineage>
        <taxon>Eukaryota</taxon>
        <taxon>Fungi</taxon>
        <taxon>Dikarya</taxon>
        <taxon>Ascomycota</taxon>
        <taxon>Pezizomycotina</taxon>
        <taxon>Sordariomycetes</taxon>
        <taxon>Hypocreomycetidae</taxon>
        <taxon>Hypocreales</taxon>
        <taxon>Bionectriaceae</taxon>
        <taxon>Clonostachys</taxon>
    </lineage>
</organism>
<dbReference type="SMART" id="SM00066">
    <property type="entry name" value="GAL4"/>
    <property type="match status" value="1"/>
</dbReference>
<dbReference type="PROSITE" id="PS50048">
    <property type="entry name" value="ZN2_CY6_FUNGAL_2"/>
    <property type="match status" value="1"/>
</dbReference>
<evidence type="ECO:0000256" key="5">
    <source>
        <dbReference type="ARBA" id="ARBA00023125"/>
    </source>
</evidence>
<dbReference type="GO" id="GO:0005634">
    <property type="term" value="C:nucleus"/>
    <property type="evidence" value="ECO:0007669"/>
    <property type="project" value="UniProtKB-SubCell"/>
</dbReference>
<dbReference type="CDD" id="cd12148">
    <property type="entry name" value="fungal_TF_MHR"/>
    <property type="match status" value="1"/>
</dbReference>
<keyword evidence="6" id="KW-0804">Transcription</keyword>
<feature type="region of interest" description="Disordered" evidence="8">
    <location>
        <begin position="150"/>
        <end position="169"/>
    </location>
</feature>
<dbReference type="CDD" id="cd00067">
    <property type="entry name" value="GAL4"/>
    <property type="match status" value="1"/>
</dbReference>
<evidence type="ECO:0000259" key="9">
    <source>
        <dbReference type="PROSITE" id="PS50048"/>
    </source>
</evidence>
<sequence>MSTLKLYHDKLGGALYPAPHRACDQCRRRRLKCDRGKPCMCCKKSFAECSYSSAPKPRGRRPRLRPREAASPASSKTPETTSDVTPPQQENASFPGRGGELAQPQQLEHIHEFSADGWTGVELEEPIIGWQSLPSILSADTEWSRSLEWPQTSSCEETSPSNGSLADSQPHGHIEALIANDTATSKQSPPSEPCGWVTSDTAVVIPSCFSFFLPYIEIFFERLYPVFPVLDKECVMKFLQSEDPEEPLPTGFYPFLFALSAAVIVQLNTSDIEASQSVLVGSLPNVAYAPPQTPLAQFFVSQCLQMRQTQDFIEEANEWTVLTSFFLFSYYGNLDQSCSAWYYLREAIGFAQALGLDKAECYSGMDSRTAQQRRRLFWLLFISERAYSLQRRRKSVLKPSIDLPRVFESECPKLIFGFVALAKVFSTVDEEFIDAWVDQAGMDHSNGPPGASRHMSKFLDPSCTAGTVSPSEIDEIQRLDIAVTQQWLRVLTCQLNIRRSVRHPSSTDSRATYASYSQYVAESARNLLHTITAASPKCLEAHGIGMEQKVSDVATCLCDVLMSVSTNHFSTDLFSATDFLHQFMVFLAGFRNHESQYLEPLARRASMALVPRIHPRPFPRAASGAASNPRLAEMEMEMQGSQYDQEKESASVTGVHLFDSSPPLGTDLWSSNQGENLSAAQL</sequence>
<evidence type="ECO:0000256" key="2">
    <source>
        <dbReference type="ARBA" id="ARBA00022723"/>
    </source>
</evidence>
<feature type="compositionally biased region" description="Polar residues" evidence="8">
    <location>
        <begin position="150"/>
        <end position="167"/>
    </location>
</feature>
<evidence type="ECO:0000256" key="6">
    <source>
        <dbReference type="ARBA" id="ARBA00023163"/>
    </source>
</evidence>
<protein>
    <recommendedName>
        <fullName evidence="9">Zn(2)-C6 fungal-type domain-containing protein</fullName>
    </recommendedName>
</protein>
<evidence type="ECO:0000256" key="8">
    <source>
        <dbReference type="SAM" id="MobiDB-lite"/>
    </source>
</evidence>
<dbReference type="InterPro" id="IPR007219">
    <property type="entry name" value="XnlR_reg_dom"/>
</dbReference>
<dbReference type="AlphaFoldDB" id="A0A0B7KJZ3"/>